<dbReference type="Gene3D" id="1.10.287.3080">
    <property type="match status" value="2"/>
</dbReference>
<feature type="domain" description="Cytochrome c-552/4" evidence="3">
    <location>
        <begin position="23"/>
        <end position="45"/>
    </location>
</feature>
<dbReference type="InterPro" id="IPR051829">
    <property type="entry name" value="Multiheme_Cytochr_ET"/>
</dbReference>
<evidence type="ECO:0000313" key="5">
    <source>
        <dbReference type="EMBL" id="MBI5167918.1"/>
    </source>
</evidence>
<dbReference type="PANTHER" id="PTHR35038:SF6">
    <property type="entry name" value="SURFACE LOCALIZED DECAHEME CYTOCHROME C LIPOPROTEIN"/>
    <property type="match status" value="1"/>
</dbReference>
<dbReference type="NCBIfam" id="TIGR01905">
    <property type="entry name" value="paired_CXXCH_1"/>
    <property type="match status" value="2"/>
</dbReference>
<feature type="domain" description="Doubled CXXCH motif" evidence="2">
    <location>
        <begin position="212"/>
        <end position="249"/>
    </location>
</feature>
<name>A0A933SCG2_UNCEI</name>
<dbReference type="Pfam" id="PF09699">
    <property type="entry name" value="Paired_CXXCH_1"/>
    <property type="match status" value="2"/>
</dbReference>
<organism evidence="5 6">
    <name type="scientific">Eiseniibacteriota bacterium</name>
    <dbReference type="NCBI Taxonomy" id="2212470"/>
    <lineage>
        <taxon>Bacteria</taxon>
        <taxon>Candidatus Eiseniibacteriota</taxon>
    </lineage>
</organism>
<dbReference type="Proteomes" id="UP000696931">
    <property type="component" value="Unassembled WGS sequence"/>
</dbReference>
<dbReference type="Pfam" id="PF22678">
    <property type="entry name" value="Cytochrom_c_NrfB-like"/>
    <property type="match status" value="1"/>
</dbReference>
<sequence length="294" mass="31899">MFTLAIARSSFSDPTPQRVGSAACKECHDKQYQQFAGSAHGRAEQDAGRVAGDPGCESCHGPGSLHVQADGDENSPGFKTIKRYAKLSAQEANATCTGCHKAGDQFYWQHSAHARKNVSCVSCHNIHDSKDPGHAKLLSQPTTTAVCITCHKANHFALGKTAHMPVAEGEMTCADCHSPHGSAGPKQIRALTVNELCLTCHADKRGPFLWEHAPVRENCLNCHEAHGSNNDRALAAKRPYLCQRCHVATRHPSTMYDLPDLANSSSNRSLNRSCTNCHPQLHGSNHPSGKYFTR</sequence>
<dbReference type="Gene3D" id="3.90.10.10">
    <property type="entry name" value="Cytochrome C3"/>
    <property type="match status" value="1"/>
</dbReference>
<keyword evidence="1" id="KW-0732">Signal</keyword>
<protein>
    <submittedName>
        <fullName evidence="5">DmsE family decaheme c-type cytochrome</fullName>
    </submittedName>
</protein>
<dbReference type="NCBIfam" id="TIGR03508">
    <property type="entry name" value="decahem_SO"/>
    <property type="match status" value="1"/>
</dbReference>
<dbReference type="InterPro" id="IPR023155">
    <property type="entry name" value="Cyt_c-552/4"/>
</dbReference>
<dbReference type="InterPro" id="IPR010177">
    <property type="entry name" value="Paired_CXXCH_1"/>
</dbReference>
<dbReference type="PANTHER" id="PTHR35038">
    <property type="entry name" value="DISSIMILATORY SULFITE REDUCTASE SIRA"/>
    <property type="match status" value="1"/>
</dbReference>
<dbReference type="InterPro" id="IPR036280">
    <property type="entry name" value="Multihaem_cyt_sf"/>
</dbReference>
<evidence type="ECO:0000259" key="3">
    <source>
        <dbReference type="Pfam" id="PF13435"/>
    </source>
</evidence>
<accession>A0A933SCG2</accession>
<reference evidence="5" key="1">
    <citation type="submission" date="2020-07" db="EMBL/GenBank/DDBJ databases">
        <title>Huge and variable diversity of episymbiotic CPR bacteria and DPANN archaea in groundwater ecosystems.</title>
        <authorList>
            <person name="He C.Y."/>
            <person name="Keren R."/>
            <person name="Whittaker M."/>
            <person name="Farag I.F."/>
            <person name="Doudna J."/>
            <person name="Cate J.H.D."/>
            <person name="Banfield J.F."/>
        </authorList>
    </citation>
    <scope>NUCLEOTIDE SEQUENCE</scope>
    <source>
        <strain evidence="5">NC_groundwater_1813_Pr3_B-0.1um_71_17</strain>
    </source>
</reference>
<dbReference type="GO" id="GO:0016491">
    <property type="term" value="F:oxidoreductase activity"/>
    <property type="evidence" value="ECO:0007669"/>
    <property type="project" value="TreeGrafter"/>
</dbReference>
<evidence type="ECO:0000256" key="1">
    <source>
        <dbReference type="ARBA" id="ARBA00022729"/>
    </source>
</evidence>
<evidence type="ECO:0000313" key="6">
    <source>
        <dbReference type="Proteomes" id="UP000696931"/>
    </source>
</evidence>
<dbReference type="InterPro" id="IPR020015">
    <property type="entry name" value="Decahaem_cyt-c_DmsE"/>
</dbReference>
<evidence type="ECO:0000259" key="4">
    <source>
        <dbReference type="Pfam" id="PF22678"/>
    </source>
</evidence>
<evidence type="ECO:0000259" key="2">
    <source>
        <dbReference type="Pfam" id="PF09699"/>
    </source>
</evidence>
<dbReference type="SUPFAM" id="SSF48695">
    <property type="entry name" value="Multiheme cytochromes"/>
    <property type="match status" value="1"/>
</dbReference>
<dbReference type="AlphaFoldDB" id="A0A933SCG2"/>
<gene>
    <name evidence="5" type="ORF">HZA61_00375</name>
</gene>
<dbReference type="InterPro" id="IPR053875">
    <property type="entry name" value="Cytochrom_c_NrfB-like_dom"/>
</dbReference>
<feature type="domain" description="Doubled CXXCH motif" evidence="2">
    <location>
        <begin position="163"/>
        <end position="205"/>
    </location>
</feature>
<comment type="caution">
    <text evidence="5">The sequence shown here is derived from an EMBL/GenBank/DDBJ whole genome shotgun (WGS) entry which is preliminary data.</text>
</comment>
<dbReference type="Pfam" id="PF13435">
    <property type="entry name" value="Cytochrome_C554"/>
    <property type="match status" value="1"/>
</dbReference>
<dbReference type="EMBL" id="JACRIW010000004">
    <property type="protein sequence ID" value="MBI5167918.1"/>
    <property type="molecule type" value="Genomic_DNA"/>
</dbReference>
<proteinExistence type="predicted"/>
<feature type="domain" description="Cytochrome c-type protein NrfB-like" evidence="4">
    <location>
        <begin position="56"/>
        <end position="132"/>
    </location>
</feature>